<dbReference type="Proteomes" id="UP000197768">
    <property type="component" value="Unassembled WGS sequence"/>
</dbReference>
<evidence type="ECO:0000313" key="1">
    <source>
        <dbReference type="EMBL" id="OWP84079.1"/>
    </source>
</evidence>
<evidence type="ECO:0000313" key="2">
    <source>
        <dbReference type="Proteomes" id="UP000197768"/>
    </source>
</evidence>
<organism evidence="1 2">
    <name type="scientific">Flavobacterium davisii</name>
    <dbReference type="NCBI Taxonomy" id="2906077"/>
    <lineage>
        <taxon>Bacteria</taxon>
        <taxon>Pseudomonadati</taxon>
        <taxon>Bacteroidota</taxon>
        <taxon>Flavobacteriia</taxon>
        <taxon>Flavobacteriales</taxon>
        <taxon>Flavobacteriaceae</taxon>
        <taxon>Flavobacterium</taxon>
    </lineage>
</organism>
<accession>A0A246GIM0</accession>
<dbReference type="RefSeq" id="WP_088392467.1">
    <property type="nucleotide sequence ID" value="NZ_MTCZ01000056.1"/>
</dbReference>
<gene>
    <name evidence="1" type="ORF">BWK59_07185</name>
</gene>
<reference evidence="1 2" key="1">
    <citation type="journal article" date="2017" name="Infect. Genet. Evol.">
        <title>Comparative genome analysis of fish pathogen Flavobacterium columnare reveals extensive sequence diversity within the species.</title>
        <authorList>
            <person name="Kayansamruaj P."/>
            <person name="Dong H.T."/>
            <person name="Hirono I."/>
            <person name="Kondo H."/>
            <person name="Senapin S."/>
            <person name="Rodkhum C."/>
        </authorList>
    </citation>
    <scope>NUCLEOTIDE SEQUENCE [LARGE SCALE GENOMIC DNA]</scope>
    <source>
        <strain evidence="1 2">1215</strain>
    </source>
</reference>
<name>A0A246GIM0_9FLAO</name>
<proteinExistence type="predicted"/>
<dbReference type="EMBL" id="MTCZ01000056">
    <property type="protein sequence ID" value="OWP84079.1"/>
    <property type="molecule type" value="Genomic_DNA"/>
</dbReference>
<sequence>MQIEDIYNQSLKLSNNQWEIELYYEHEFSKVKSENVIENPIYINDFDCDTFLKIACKDSLNNKKDYFLTGIDGGFYLRKSDELSKSHIIKIENENLIMSLGFTFISFNFLTGKLNWKIRPDTAEIFEFYEIENDYLIRAELAIHRINKKGEVIWSYGGRDIWVNLNGKEEVKIYSDSIHLIDFDDNEYIIDYNGETIKDIPKSRSQINLNKWWKFW</sequence>
<dbReference type="AlphaFoldDB" id="A0A246GIM0"/>
<comment type="caution">
    <text evidence="1">The sequence shown here is derived from an EMBL/GenBank/DDBJ whole genome shotgun (WGS) entry which is preliminary data.</text>
</comment>
<protein>
    <submittedName>
        <fullName evidence="1">Uncharacterized protein</fullName>
    </submittedName>
</protein>